<keyword evidence="1" id="KW-0460">Magnesium</keyword>
<evidence type="ECO:0000256" key="1">
    <source>
        <dbReference type="ARBA" id="ARBA00022842"/>
    </source>
</evidence>
<dbReference type="SUPFAM" id="SSF53448">
    <property type="entry name" value="Nucleotide-diphospho-sugar transferases"/>
    <property type="match status" value="1"/>
</dbReference>
<evidence type="ECO:0000313" key="3">
    <source>
        <dbReference type="EMBL" id="NYH94636.1"/>
    </source>
</evidence>
<organism evidence="3 4">
    <name type="scientific">Novosphingobium marinum</name>
    <dbReference type="NCBI Taxonomy" id="1514948"/>
    <lineage>
        <taxon>Bacteria</taxon>
        <taxon>Pseudomonadati</taxon>
        <taxon>Pseudomonadota</taxon>
        <taxon>Alphaproteobacteria</taxon>
        <taxon>Sphingomonadales</taxon>
        <taxon>Sphingomonadaceae</taxon>
        <taxon>Novosphingobium</taxon>
    </lineage>
</organism>
<comment type="caution">
    <text evidence="3">The sequence shown here is derived from an EMBL/GenBank/DDBJ whole genome shotgun (WGS) entry which is preliminary data.</text>
</comment>
<dbReference type="RefSeq" id="WP_179406606.1">
    <property type="nucleotide sequence ID" value="NZ_BMGF01000006.1"/>
</dbReference>
<dbReference type="Proteomes" id="UP000522081">
    <property type="component" value="Unassembled WGS sequence"/>
</dbReference>
<dbReference type="GO" id="GO:0016779">
    <property type="term" value="F:nucleotidyltransferase activity"/>
    <property type="evidence" value="ECO:0007669"/>
    <property type="project" value="UniProtKB-KW"/>
</dbReference>
<dbReference type="EMBL" id="JACBZF010000002">
    <property type="protein sequence ID" value="NYH94636.1"/>
    <property type="molecule type" value="Genomic_DNA"/>
</dbReference>
<keyword evidence="3" id="KW-0548">Nucleotidyltransferase</keyword>
<accession>A0A7Y9XX12</accession>
<keyword evidence="4" id="KW-1185">Reference proteome</keyword>
<reference evidence="3 4" key="1">
    <citation type="submission" date="2020-07" db="EMBL/GenBank/DDBJ databases">
        <title>Genomic Encyclopedia of Type Strains, Phase IV (KMG-IV): sequencing the most valuable type-strain genomes for metagenomic binning, comparative biology and taxonomic classification.</title>
        <authorList>
            <person name="Goeker M."/>
        </authorList>
    </citation>
    <scope>NUCLEOTIDE SEQUENCE [LARGE SCALE GENOMIC DNA]</scope>
    <source>
        <strain evidence="3 4">DSM 29043</strain>
    </source>
</reference>
<evidence type="ECO:0000313" key="4">
    <source>
        <dbReference type="Proteomes" id="UP000522081"/>
    </source>
</evidence>
<dbReference type="InterPro" id="IPR029044">
    <property type="entry name" value="Nucleotide-diphossugar_trans"/>
</dbReference>
<keyword evidence="3" id="KW-0808">Transferase</keyword>
<evidence type="ECO:0000259" key="2">
    <source>
        <dbReference type="Pfam" id="PF12804"/>
    </source>
</evidence>
<protein>
    <submittedName>
        <fullName evidence="3">GTP:adenosylcobinamide-phosphate guanylyltransferase</fullName>
    </submittedName>
</protein>
<gene>
    <name evidence="3" type="ORF">FHS75_000955</name>
</gene>
<dbReference type="Gene3D" id="3.90.550.10">
    <property type="entry name" value="Spore Coat Polysaccharide Biosynthesis Protein SpsA, Chain A"/>
    <property type="match status" value="1"/>
</dbReference>
<proteinExistence type="predicted"/>
<sequence>MASIASHDCTIIILAAQRTGVVNPLALRAGVSHKCIVPICGKPLIVHVMDVIAALPVRPKVRISVEKDAHPQLGEILEPYREKGLDIDFLPSSPNIAESVILAAEDQPAPYIVTTADNVLLSGEVIEHALKELKRADVLATLTRDESVRAVHPEGQRRFYKFKDGGYANCNVYGIAGPHALRATEAFREGGQFMNNPKRLVKAFGIVNIALFRAGLLSLEGAMKRLSKRFGVTVRAIVPSDGAQAIDVDNERTFDIAEFVMKERKGSS</sequence>
<dbReference type="Pfam" id="PF12804">
    <property type="entry name" value="NTP_transf_3"/>
    <property type="match status" value="1"/>
</dbReference>
<dbReference type="AlphaFoldDB" id="A0A7Y9XX12"/>
<dbReference type="InterPro" id="IPR025877">
    <property type="entry name" value="MobA-like_NTP_Trfase"/>
</dbReference>
<feature type="domain" description="MobA-like NTP transferase" evidence="2">
    <location>
        <begin position="27"/>
        <end position="146"/>
    </location>
</feature>
<name>A0A7Y9XX12_9SPHN</name>